<dbReference type="Proteomes" id="UP000248329">
    <property type="component" value="Unassembled WGS sequence"/>
</dbReference>
<comment type="caution">
    <text evidence="1">The sequence shown here is derived from an EMBL/GenBank/DDBJ whole genome shotgun (WGS) entry which is preliminary data.</text>
</comment>
<reference evidence="1" key="1">
    <citation type="submission" date="2018-01" db="EMBL/GenBank/DDBJ databases">
        <authorList>
            <person name="Krukenberg V."/>
        </authorList>
    </citation>
    <scope>NUCLEOTIDE SEQUENCE</scope>
    <source>
        <strain evidence="1">E20ANME2</strain>
    </source>
</reference>
<protein>
    <submittedName>
        <fullName evidence="1">Methyl-accepting chemotaxis protein</fullName>
    </submittedName>
</protein>
<name>A0AC61KZH8_9EURY</name>
<proteinExistence type="predicted"/>
<dbReference type="EMBL" id="PQXF01000044">
    <property type="protein sequence ID" value="PXF57965.1"/>
    <property type="molecule type" value="Genomic_DNA"/>
</dbReference>
<accession>A0AC61KZH8</accession>
<sequence>MEQLSVSEREKLLHGLHGYLAWVGAEIPDVFEIDGTAIPLHEVVWRLVNKKELTEAETTGIESLIRALEEKETCDESALAKETITREEAEDLYKEAAGLLRAIMDLKGIEKGAHPDKDLRRMILQKKISDARGLLKFVDDVV</sequence>
<evidence type="ECO:0000313" key="2">
    <source>
        <dbReference type="Proteomes" id="UP000248329"/>
    </source>
</evidence>
<organism evidence="1 2">
    <name type="scientific">Candidatus Methanogaster sp</name>
    <dbReference type="NCBI Taxonomy" id="3386292"/>
    <lineage>
        <taxon>Archaea</taxon>
        <taxon>Methanobacteriati</taxon>
        <taxon>Methanobacteriota</taxon>
        <taxon>Stenosarchaea group</taxon>
        <taxon>Methanomicrobia</taxon>
        <taxon>Methanosarcinales</taxon>
        <taxon>ANME-2 cluster</taxon>
        <taxon>Candidatus Methanogasteraceae</taxon>
        <taxon>Candidatus Methanogaster</taxon>
    </lineage>
</organism>
<evidence type="ECO:0000313" key="1">
    <source>
        <dbReference type="EMBL" id="PXF57965.1"/>
    </source>
</evidence>
<gene>
    <name evidence="1" type="ORF">C4B59_14065</name>
</gene>